<evidence type="ECO:0000313" key="2">
    <source>
        <dbReference type="Ensembl" id="ENSSVLP00005013796.1"/>
    </source>
</evidence>
<keyword evidence="1" id="KW-1133">Transmembrane helix</keyword>
<keyword evidence="1" id="KW-0472">Membrane</keyword>
<protein>
    <submittedName>
        <fullName evidence="2">Uncharacterized protein</fullName>
    </submittedName>
</protein>
<dbReference type="Ensembl" id="ENSSVLT00005015267.1">
    <property type="protein sequence ID" value="ENSSVLP00005013796.1"/>
    <property type="gene ID" value="ENSSVLG00005010965.1"/>
</dbReference>
<dbReference type="Proteomes" id="UP000694564">
    <property type="component" value="Chromosome 3"/>
</dbReference>
<name>A0A8D2CRG8_SCIVU</name>
<evidence type="ECO:0000313" key="3">
    <source>
        <dbReference type="Proteomes" id="UP000694564"/>
    </source>
</evidence>
<proteinExistence type="predicted"/>
<keyword evidence="3" id="KW-1185">Reference proteome</keyword>
<keyword evidence="1" id="KW-0812">Transmembrane</keyword>
<reference evidence="2" key="2">
    <citation type="submission" date="2025-09" db="UniProtKB">
        <authorList>
            <consortium name="Ensembl"/>
        </authorList>
    </citation>
    <scope>IDENTIFICATION</scope>
</reference>
<evidence type="ECO:0000256" key="1">
    <source>
        <dbReference type="SAM" id="Phobius"/>
    </source>
</evidence>
<feature type="transmembrane region" description="Helical" evidence="1">
    <location>
        <begin position="110"/>
        <end position="134"/>
    </location>
</feature>
<accession>A0A8D2CRG8</accession>
<dbReference type="GeneTree" id="ENSGT01030000234855"/>
<organism evidence="2 3">
    <name type="scientific">Sciurus vulgaris</name>
    <name type="common">Eurasian red squirrel</name>
    <dbReference type="NCBI Taxonomy" id="55149"/>
    <lineage>
        <taxon>Eukaryota</taxon>
        <taxon>Metazoa</taxon>
        <taxon>Chordata</taxon>
        <taxon>Craniata</taxon>
        <taxon>Vertebrata</taxon>
        <taxon>Euteleostomi</taxon>
        <taxon>Mammalia</taxon>
        <taxon>Eutheria</taxon>
        <taxon>Euarchontoglires</taxon>
        <taxon>Glires</taxon>
        <taxon>Rodentia</taxon>
        <taxon>Sciuromorpha</taxon>
        <taxon>Sciuridae</taxon>
        <taxon>Sciurinae</taxon>
        <taxon>Sciurini</taxon>
        <taxon>Sciurus</taxon>
    </lineage>
</organism>
<sequence>RLRLSTDQRRNSILPWKWRVAHSSRWMAQVAASELSLVAFIFLLVMLFSKKWLYTPGSRFYKHYPKDINNRIHTSVHVMSQGLVHTCISRSCSQLEDEKDTFQMWTNQPVFGVAKITFILALVIGFMLTIWLHLPYLLGLLRMPAFGLIGTIMSFCEGAPQL</sequence>
<feature type="transmembrane region" description="Helical" evidence="1">
    <location>
        <begin position="26"/>
        <end position="48"/>
    </location>
</feature>
<dbReference type="Gene3D" id="1.20.140.150">
    <property type="match status" value="1"/>
</dbReference>
<reference evidence="2" key="1">
    <citation type="submission" date="2025-08" db="UniProtKB">
        <authorList>
            <consortium name="Ensembl"/>
        </authorList>
    </citation>
    <scope>IDENTIFICATION</scope>
</reference>
<dbReference type="AlphaFoldDB" id="A0A8D2CRG8"/>